<dbReference type="SUPFAM" id="SSF56349">
    <property type="entry name" value="DNA breaking-rejoining enzymes"/>
    <property type="match status" value="1"/>
</dbReference>
<dbReference type="Pfam" id="PF00589">
    <property type="entry name" value="Phage_integrase"/>
    <property type="match status" value="1"/>
</dbReference>
<name>V5WFJ3_9SPIO</name>
<evidence type="ECO:0000256" key="6">
    <source>
        <dbReference type="SAM" id="MobiDB-lite"/>
    </source>
</evidence>
<dbReference type="InterPro" id="IPR013762">
    <property type="entry name" value="Integrase-like_cat_sf"/>
</dbReference>
<feature type="region of interest" description="Disordered" evidence="6">
    <location>
        <begin position="334"/>
        <end position="353"/>
    </location>
</feature>
<protein>
    <submittedName>
        <fullName evidence="9">Site-specific tyrosine recombinase</fullName>
    </submittedName>
</protein>
<dbReference type="PANTHER" id="PTHR30349">
    <property type="entry name" value="PHAGE INTEGRASE-RELATED"/>
    <property type="match status" value="1"/>
</dbReference>
<dbReference type="InterPro" id="IPR011010">
    <property type="entry name" value="DNA_brk_join_enz"/>
</dbReference>
<dbReference type="Gene3D" id="1.10.150.130">
    <property type="match status" value="1"/>
</dbReference>
<proteinExistence type="predicted"/>
<dbReference type="Proteomes" id="UP000018680">
    <property type="component" value="Chromosome"/>
</dbReference>
<evidence type="ECO:0000256" key="3">
    <source>
        <dbReference type="ARBA" id="ARBA00023125"/>
    </source>
</evidence>
<evidence type="ECO:0000256" key="5">
    <source>
        <dbReference type="PROSITE-ProRule" id="PRU01248"/>
    </source>
</evidence>
<gene>
    <name evidence="9" type="ORF">L21SP2_1169</name>
</gene>
<keyword evidence="3 5" id="KW-0238">DNA-binding</keyword>
<dbReference type="PANTHER" id="PTHR30349:SF81">
    <property type="entry name" value="TYROSINE RECOMBINASE XERC"/>
    <property type="match status" value="1"/>
</dbReference>
<dbReference type="GO" id="GO:0006310">
    <property type="term" value="P:DNA recombination"/>
    <property type="evidence" value="ECO:0007669"/>
    <property type="project" value="UniProtKB-KW"/>
</dbReference>
<evidence type="ECO:0000259" key="7">
    <source>
        <dbReference type="PROSITE" id="PS51898"/>
    </source>
</evidence>
<dbReference type="InterPro" id="IPR002104">
    <property type="entry name" value="Integrase_catalytic"/>
</dbReference>
<dbReference type="STRING" id="1307761.L21SP2_1169"/>
<dbReference type="RefSeq" id="WP_024267496.1">
    <property type="nucleotide sequence ID" value="NC_023035.1"/>
</dbReference>
<accession>V5WFJ3</accession>
<evidence type="ECO:0000256" key="1">
    <source>
        <dbReference type="ARBA" id="ARBA00022829"/>
    </source>
</evidence>
<dbReference type="GO" id="GO:0007059">
    <property type="term" value="P:chromosome segregation"/>
    <property type="evidence" value="ECO:0007669"/>
    <property type="project" value="UniProtKB-KW"/>
</dbReference>
<dbReference type="PROSITE" id="PS51898">
    <property type="entry name" value="TYR_RECOMBINASE"/>
    <property type="match status" value="1"/>
</dbReference>
<dbReference type="InterPro" id="IPR050090">
    <property type="entry name" value="Tyrosine_recombinase_XerCD"/>
</dbReference>
<dbReference type="AlphaFoldDB" id="V5WFJ3"/>
<feature type="region of interest" description="Disordered" evidence="6">
    <location>
        <begin position="91"/>
        <end position="134"/>
    </location>
</feature>
<organism evidence="9 10">
    <name type="scientific">Salinispira pacifica</name>
    <dbReference type="NCBI Taxonomy" id="1307761"/>
    <lineage>
        <taxon>Bacteria</taxon>
        <taxon>Pseudomonadati</taxon>
        <taxon>Spirochaetota</taxon>
        <taxon>Spirochaetia</taxon>
        <taxon>Spirochaetales</taxon>
        <taxon>Spirochaetaceae</taxon>
        <taxon>Salinispira</taxon>
    </lineage>
</organism>
<dbReference type="SUPFAM" id="SSF47823">
    <property type="entry name" value="lambda integrase-like, N-terminal domain"/>
    <property type="match status" value="1"/>
</dbReference>
<keyword evidence="4" id="KW-0233">DNA recombination</keyword>
<dbReference type="Pfam" id="PF02899">
    <property type="entry name" value="Phage_int_SAM_1"/>
    <property type="match status" value="1"/>
</dbReference>
<dbReference type="GO" id="GO:0015074">
    <property type="term" value="P:DNA integration"/>
    <property type="evidence" value="ECO:0007669"/>
    <property type="project" value="UniProtKB-KW"/>
</dbReference>
<feature type="domain" description="Core-binding (CB)" evidence="8">
    <location>
        <begin position="3"/>
        <end position="88"/>
    </location>
</feature>
<dbReference type="Gene3D" id="1.10.443.10">
    <property type="entry name" value="Intergrase catalytic core"/>
    <property type="match status" value="1"/>
</dbReference>
<dbReference type="PROSITE" id="PS51900">
    <property type="entry name" value="CB"/>
    <property type="match status" value="1"/>
</dbReference>
<dbReference type="PATRIC" id="fig|1307761.3.peg.1164"/>
<evidence type="ECO:0000313" key="9">
    <source>
        <dbReference type="EMBL" id="AHC14572.1"/>
    </source>
</evidence>
<keyword evidence="2" id="KW-0229">DNA integration</keyword>
<dbReference type="HOGENOM" id="CLU_027562_9_6_12"/>
<sequence length="353" mass="39439">MQDDHQKLVDEYIEYLEAVRGLSFHSVTAYRRDITQYILWLESQGDAPFPVDDRTLRAYMGQLGRKESAARTVNRKLSALRGFYRFHARRKASRGGGTAPSTHGASAAPAGPDATDASPGSAAPSGPDASIDAGAAVPGVKGVKAPRDLPEFLYEDEMNSLLIELEEKACDYFGWRDLLIAHLFYSTGCRLAELSGISREQVERNPARIRIRGKGGKERIVFLSSQTRRIIPDYLARRKEFLEQGEDPGALFLNRNRRALSPRGIQYILGKISTTRNLPGSLHPHMFRHSFATHLMNNGADIRMVQEMLGHENLSTTQVYTHTSLGALRDLYRNAHPHSRRRNISGDRNGEQG</sequence>
<keyword evidence="10" id="KW-1185">Reference proteome</keyword>
<evidence type="ECO:0000256" key="4">
    <source>
        <dbReference type="ARBA" id="ARBA00023172"/>
    </source>
</evidence>
<dbReference type="GO" id="GO:0003677">
    <property type="term" value="F:DNA binding"/>
    <property type="evidence" value="ECO:0007669"/>
    <property type="project" value="UniProtKB-UniRule"/>
</dbReference>
<dbReference type="KEGG" id="slr:L21SP2_1169"/>
<dbReference type="InterPro" id="IPR044068">
    <property type="entry name" value="CB"/>
</dbReference>
<keyword evidence="1" id="KW-0159">Chromosome partition</keyword>
<dbReference type="InterPro" id="IPR010998">
    <property type="entry name" value="Integrase_recombinase_N"/>
</dbReference>
<evidence type="ECO:0000313" key="10">
    <source>
        <dbReference type="Proteomes" id="UP000018680"/>
    </source>
</evidence>
<feature type="domain" description="Tyr recombinase" evidence="7">
    <location>
        <begin position="148"/>
        <end position="333"/>
    </location>
</feature>
<dbReference type="EMBL" id="CP006939">
    <property type="protein sequence ID" value="AHC14572.1"/>
    <property type="molecule type" value="Genomic_DNA"/>
</dbReference>
<reference evidence="9 10" key="1">
    <citation type="journal article" date="2015" name="Stand. Genomic Sci.">
        <title>Complete genome sequence and description of Salinispira pacifica gen. nov., sp. nov., a novel spirochaete isolated form a hypersaline microbial mat.</title>
        <authorList>
            <person name="Ben Hania W."/>
            <person name="Joseph M."/>
            <person name="Schumann P."/>
            <person name="Bunk B."/>
            <person name="Fiebig A."/>
            <person name="Sproer C."/>
            <person name="Klenk H.P."/>
            <person name="Fardeau M.L."/>
            <person name="Spring S."/>
        </authorList>
    </citation>
    <scope>NUCLEOTIDE SEQUENCE [LARGE SCALE GENOMIC DNA]</scope>
    <source>
        <strain evidence="9 10">L21-RPul-D2</strain>
    </source>
</reference>
<evidence type="ECO:0000256" key="2">
    <source>
        <dbReference type="ARBA" id="ARBA00022908"/>
    </source>
</evidence>
<feature type="compositionally biased region" description="Basic and acidic residues" evidence="6">
    <location>
        <begin position="344"/>
        <end position="353"/>
    </location>
</feature>
<evidence type="ECO:0000259" key="8">
    <source>
        <dbReference type="PROSITE" id="PS51900"/>
    </source>
</evidence>
<dbReference type="eggNOG" id="COG4974">
    <property type="taxonomic scope" value="Bacteria"/>
</dbReference>
<dbReference type="InterPro" id="IPR004107">
    <property type="entry name" value="Integrase_SAM-like_N"/>
</dbReference>